<dbReference type="Proteomes" id="UP000250235">
    <property type="component" value="Unassembled WGS sequence"/>
</dbReference>
<keyword evidence="3" id="KW-1185">Reference proteome</keyword>
<gene>
    <name evidence="2" type="ORF">F511_37500</name>
</gene>
<sequence length="286" mass="31510">MFKTLENAGLKGFLNVTGSVYENAVVKFFANVKVIAGTMVSFVANRKLALMKEMFAETFGLPTEGLTSFLDIPKDTVIEMRHKFSGSDVPFKAPSINKEMKIEFFLPHDIVAKALCAKARDGVNIEKNADETGEHQAQSNEHQAHDEQVDVTPSSLGEHREQPSSGANPIQSEDPSEEHVNNLDDSDSSHTGSQQVFVTIPPASHHTASKIEEVEKIVASLDSRIMSIDSIMLSMDSKVKYLDSRLGSTLNRLVMPKWGKVGKVVVDRGKGQEDKGKVRVVREEND</sequence>
<evidence type="ECO:0000256" key="1">
    <source>
        <dbReference type="SAM" id="MobiDB-lite"/>
    </source>
</evidence>
<evidence type="ECO:0000313" key="3">
    <source>
        <dbReference type="Proteomes" id="UP000250235"/>
    </source>
</evidence>
<protein>
    <submittedName>
        <fullName evidence="2">Uncharacterized protein</fullName>
    </submittedName>
</protein>
<feature type="region of interest" description="Disordered" evidence="1">
    <location>
        <begin position="130"/>
        <end position="193"/>
    </location>
</feature>
<dbReference type="OrthoDB" id="1751168at2759"/>
<feature type="compositionally biased region" description="Polar residues" evidence="1">
    <location>
        <begin position="163"/>
        <end position="173"/>
    </location>
</feature>
<dbReference type="EMBL" id="KQ991626">
    <property type="protein sequence ID" value="KZV51445.1"/>
    <property type="molecule type" value="Genomic_DNA"/>
</dbReference>
<proteinExistence type="predicted"/>
<accession>A0A2Z7CYR1</accession>
<dbReference type="AlphaFoldDB" id="A0A2Z7CYR1"/>
<evidence type="ECO:0000313" key="2">
    <source>
        <dbReference type="EMBL" id="KZV51445.1"/>
    </source>
</evidence>
<organism evidence="2 3">
    <name type="scientific">Dorcoceras hygrometricum</name>
    <dbReference type="NCBI Taxonomy" id="472368"/>
    <lineage>
        <taxon>Eukaryota</taxon>
        <taxon>Viridiplantae</taxon>
        <taxon>Streptophyta</taxon>
        <taxon>Embryophyta</taxon>
        <taxon>Tracheophyta</taxon>
        <taxon>Spermatophyta</taxon>
        <taxon>Magnoliopsida</taxon>
        <taxon>eudicotyledons</taxon>
        <taxon>Gunneridae</taxon>
        <taxon>Pentapetalae</taxon>
        <taxon>asterids</taxon>
        <taxon>lamiids</taxon>
        <taxon>Lamiales</taxon>
        <taxon>Gesneriaceae</taxon>
        <taxon>Didymocarpoideae</taxon>
        <taxon>Trichosporeae</taxon>
        <taxon>Loxocarpinae</taxon>
        <taxon>Dorcoceras</taxon>
    </lineage>
</organism>
<reference evidence="2 3" key="1">
    <citation type="journal article" date="2015" name="Proc. Natl. Acad. Sci. U.S.A.">
        <title>The resurrection genome of Boea hygrometrica: A blueprint for survival of dehydration.</title>
        <authorList>
            <person name="Xiao L."/>
            <person name="Yang G."/>
            <person name="Zhang L."/>
            <person name="Yang X."/>
            <person name="Zhao S."/>
            <person name="Ji Z."/>
            <person name="Zhou Q."/>
            <person name="Hu M."/>
            <person name="Wang Y."/>
            <person name="Chen M."/>
            <person name="Xu Y."/>
            <person name="Jin H."/>
            <person name="Xiao X."/>
            <person name="Hu G."/>
            <person name="Bao F."/>
            <person name="Hu Y."/>
            <person name="Wan P."/>
            <person name="Li L."/>
            <person name="Deng X."/>
            <person name="Kuang T."/>
            <person name="Xiang C."/>
            <person name="Zhu J.K."/>
            <person name="Oliver M.J."/>
            <person name="He Y."/>
        </authorList>
    </citation>
    <scope>NUCLEOTIDE SEQUENCE [LARGE SCALE GENOMIC DNA]</scope>
    <source>
        <strain evidence="3">cv. XS01</strain>
    </source>
</reference>
<name>A0A2Z7CYR1_9LAMI</name>